<proteinExistence type="predicted"/>
<reference evidence="2" key="2">
    <citation type="submission" date="2021-02" db="EMBL/GenBank/DDBJ databases">
        <authorList>
            <person name="Kimball J.A."/>
            <person name="Haas M.W."/>
            <person name="Macchietto M."/>
            <person name="Kono T."/>
            <person name="Duquette J."/>
            <person name="Shao M."/>
        </authorList>
    </citation>
    <scope>NUCLEOTIDE SEQUENCE</scope>
    <source>
        <tissue evidence="2">Fresh leaf tissue</tissue>
    </source>
</reference>
<dbReference type="PANTHER" id="PTHR35311">
    <property type="entry name" value="KINETOCHORE-ASSOCIATED PROTEIN KNL-2 HOMOLOG"/>
    <property type="match status" value="1"/>
</dbReference>
<accession>A0A8J5RDG0</accession>
<dbReference type="PANTHER" id="PTHR35311:SF10">
    <property type="entry name" value="OS04G0347900 PROTEIN"/>
    <property type="match status" value="1"/>
</dbReference>
<evidence type="ECO:0000313" key="3">
    <source>
        <dbReference type="Proteomes" id="UP000729402"/>
    </source>
</evidence>
<evidence type="ECO:0000313" key="2">
    <source>
        <dbReference type="EMBL" id="KAG8044527.1"/>
    </source>
</evidence>
<dbReference type="EMBL" id="JAAALK010000550">
    <property type="protein sequence ID" value="KAG8044527.1"/>
    <property type="molecule type" value="Genomic_DNA"/>
</dbReference>
<dbReference type="Proteomes" id="UP000729402">
    <property type="component" value="Unassembled WGS sequence"/>
</dbReference>
<protein>
    <recommendedName>
        <fullName evidence="1">SANTA domain-containing protein</fullName>
    </recommendedName>
</protein>
<feature type="domain" description="SANTA" evidence="1">
    <location>
        <begin position="31"/>
        <end position="82"/>
    </location>
</feature>
<dbReference type="Pfam" id="PF09133">
    <property type="entry name" value="SANTA"/>
    <property type="match status" value="1"/>
</dbReference>
<dbReference type="InterPro" id="IPR015216">
    <property type="entry name" value="SANTA"/>
</dbReference>
<evidence type="ECO:0000259" key="1">
    <source>
        <dbReference type="Pfam" id="PF09133"/>
    </source>
</evidence>
<dbReference type="OrthoDB" id="118550at2759"/>
<dbReference type="AlphaFoldDB" id="A0A8J5RDG0"/>
<gene>
    <name evidence="2" type="ORF">GUJ93_ZPchr0061g33665</name>
</gene>
<name>A0A8J5RDG0_ZIZPA</name>
<organism evidence="2 3">
    <name type="scientific">Zizania palustris</name>
    <name type="common">Northern wild rice</name>
    <dbReference type="NCBI Taxonomy" id="103762"/>
    <lineage>
        <taxon>Eukaryota</taxon>
        <taxon>Viridiplantae</taxon>
        <taxon>Streptophyta</taxon>
        <taxon>Embryophyta</taxon>
        <taxon>Tracheophyta</taxon>
        <taxon>Spermatophyta</taxon>
        <taxon>Magnoliopsida</taxon>
        <taxon>Liliopsida</taxon>
        <taxon>Poales</taxon>
        <taxon>Poaceae</taxon>
        <taxon>BOP clade</taxon>
        <taxon>Oryzoideae</taxon>
        <taxon>Oryzeae</taxon>
        <taxon>Zizaniinae</taxon>
        <taxon>Zizania</taxon>
    </lineage>
</organism>
<sequence>MLSPPFSQKPFRAATPLRFRSASGCDEPPCVTLSDWWLERVKGDDRKILVAGFTERNRRAHVFTSSPIVNAMRPVLLKLKMGS</sequence>
<keyword evidence="3" id="KW-1185">Reference proteome</keyword>
<reference evidence="2" key="1">
    <citation type="journal article" date="2021" name="bioRxiv">
        <title>Whole Genome Assembly and Annotation of Northern Wild Rice, Zizania palustris L., Supports a Whole Genome Duplication in the Zizania Genus.</title>
        <authorList>
            <person name="Haas M."/>
            <person name="Kono T."/>
            <person name="Macchietto M."/>
            <person name="Millas R."/>
            <person name="McGilp L."/>
            <person name="Shao M."/>
            <person name="Duquette J."/>
            <person name="Hirsch C.N."/>
            <person name="Kimball J."/>
        </authorList>
    </citation>
    <scope>NUCLEOTIDE SEQUENCE</scope>
    <source>
        <tissue evidence="2">Fresh leaf tissue</tissue>
    </source>
</reference>
<dbReference type="InterPro" id="IPR053090">
    <property type="entry name" value="Centromere_KNL-2_homolog"/>
</dbReference>
<comment type="caution">
    <text evidence="2">The sequence shown here is derived from an EMBL/GenBank/DDBJ whole genome shotgun (WGS) entry which is preliminary data.</text>
</comment>